<evidence type="ECO:0000259" key="12">
    <source>
        <dbReference type="Pfam" id="PF12019"/>
    </source>
</evidence>
<name>A0ABS8W6S8_9GAMM</name>
<organism evidence="13 14">
    <name type="scientific">Motilimonas cestriensis</name>
    <dbReference type="NCBI Taxonomy" id="2742685"/>
    <lineage>
        <taxon>Bacteria</taxon>
        <taxon>Pseudomonadati</taxon>
        <taxon>Pseudomonadota</taxon>
        <taxon>Gammaproteobacteria</taxon>
        <taxon>Alteromonadales</taxon>
        <taxon>Alteromonadales genera incertae sedis</taxon>
        <taxon>Motilimonas</taxon>
    </lineage>
</organism>
<comment type="subcellular location">
    <subcellularLocation>
        <location evidence="1">Cell inner membrane</location>
        <topology evidence="1">Single-pass membrane protein</topology>
    </subcellularLocation>
</comment>
<evidence type="ECO:0000256" key="1">
    <source>
        <dbReference type="ARBA" id="ARBA00004377"/>
    </source>
</evidence>
<evidence type="ECO:0000256" key="5">
    <source>
        <dbReference type="ARBA" id="ARBA00022519"/>
    </source>
</evidence>
<comment type="caution">
    <text evidence="13">The sequence shown here is derived from an EMBL/GenBank/DDBJ whole genome shotgun (WGS) entry which is preliminary data.</text>
</comment>
<dbReference type="Pfam" id="PF12019">
    <property type="entry name" value="GspH"/>
    <property type="match status" value="1"/>
</dbReference>
<dbReference type="RefSeq" id="WP_233052218.1">
    <property type="nucleotide sequence ID" value="NZ_JAIMJA010000006.1"/>
</dbReference>
<dbReference type="Pfam" id="PF07963">
    <property type="entry name" value="N_methyl"/>
    <property type="match status" value="1"/>
</dbReference>
<accession>A0ABS8W6S8</accession>
<evidence type="ECO:0000256" key="7">
    <source>
        <dbReference type="ARBA" id="ARBA00022989"/>
    </source>
</evidence>
<evidence type="ECO:0000256" key="6">
    <source>
        <dbReference type="ARBA" id="ARBA00022692"/>
    </source>
</evidence>
<keyword evidence="14" id="KW-1185">Reference proteome</keyword>
<feature type="domain" description="General secretion pathway GspH" evidence="12">
    <location>
        <begin position="56"/>
        <end position="167"/>
    </location>
</feature>
<keyword evidence="6 11" id="KW-0812">Transmembrane</keyword>
<keyword evidence="8 11" id="KW-0472">Membrane</keyword>
<dbReference type="PROSITE" id="PS00409">
    <property type="entry name" value="PROKAR_NTER_METHYL"/>
    <property type="match status" value="1"/>
</dbReference>
<keyword evidence="7 11" id="KW-1133">Transmembrane helix</keyword>
<keyword evidence="5" id="KW-0997">Cell inner membrane</keyword>
<dbReference type="EMBL" id="JAIMJA010000006">
    <property type="protein sequence ID" value="MCE2594689.1"/>
    <property type="molecule type" value="Genomic_DNA"/>
</dbReference>
<dbReference type="Proteomes" id="UP001201273">
    <property type="component" value="Unassembled WGS sequence"/>
</dbReference>
<sequence>MLKKVRGFSYGFNRKFTQGFTLIELMIALVVMGIILGIGLPSYQTLTQDQNLKGVAEATYSRLMHAKSEALKRNQNIYLHFCQQGDVWKTGLTDLASCDCFTANSCTLDGQDTSAEWIDGEKITLATVQPVSFYHNKVQFSSVRLTANGGTIRLENAQHKQLNVITSLRGRVRICQVGDVGLGYKECI</sequence>
<evidence type="ECO:0000256" key="9">
    <source>
        <dbReference type="ARBA" id="ARBA00025772"/>
    </source>
</evidence>
<evidence type="ECO:0000313" key="14">
    <source>
        <dbReference type="Proteomes" id="UP001201273"/>
    </source>
</evidence>
<dbReference type="Gene3D" id="3.30.700.10">
    <property type="entry name" value="Glycoprotein, Type 4 Pilin"/>
    <property type="match status" value="1"/>
</dbReference>
<evidence type="ECO:0000256" key="10">
    <source>
        <dbReference type="ARBA" id="ARBA00030775"/>
    </source>
</evidence>
<evidence type="ECO:0000256" key="3">
    <source>
        <dbReference type="ARBA" id="ARBA00022475"/>
    </source>
</evidence>
<dbReference type="InterPro" id="IPR012902">
    <property type="entry name" value="N_methyl_site"/>
</dbReference>
<dbReference type="SUPFAM" id="SSF54523">
    <property type="entry name" value="Pili subunits"/>
    <property type="match status" value="1"/>
</dbReference>
<evidence type="ECO:0000256" key="4">
    <source>
        <dbReference type="ARBA" id="ARBA00022481"/>
    </source>
</evidence>
<proteinExistence type="inferred from homology"/>
<evidence type="ECO:0000256" key="8">
    <source>
        <dbReference type="ARBA" id="ARBA00023136"/>
    </source>
</evidence>
<comment type="similarity">
    <text evidence="9">Belongs to the GSP H family.</text>
</comment>
<reference evidence="13 14" key="1">
    <citation type="journal article" date="2022" name="Environ. Microbiol. Rep.">
        <title>Eco-phylogenetic analyses reveal divergent evolution of vitamin B12 metabolism in the marine bacterial family 'Psychromonadaceae'.</title>
        <authorList>
            <person name="Jin X."/>
            <person name="Yang Y."/>
            <person name="Cao H."/>
            <person name="Gao B."/>
            <person name="Zhao Z."/>
        </authorList>
    </citation>
    <scope>NUCLEOTIDE SEQUENCE [LARGE SCALE GENOMIC DNA]</scope>
    <source>
        <strain evidence="13 14">MKS20</strain>
    </source>
</reference>
<evidence type="ECO:0000313" key="13">
    <source>
        <dbReference type="EMBL" id="MCE2594689.1"/>
    </source>
</evidence>
<feature type="transmembrane region" description="Helical" evidence="11">
    <location>
        <begin position="21"/>
        <end position="43"/>
    </location>
</feature>
<evidence type="ECO:0000256" key="11">
    <source>
        <dbReference type="SAM" id="Phobius"/>
    </source>
</evidence>
<gene>
    <name evidence="13" type="ORF">K6Y31_07660</name>
</gene>
<protein>
    <recommendedName>
        <fullName evidence="2">Type II secretion system protein H</fullName>
    </recommendedName>
    <alternativeName>
        <fullName evidence="10">General secretion pathway protein H</fullName>
    </alternativeName>
</protein>
<keyword evidence="3" id="KW-1003">Cell membrane</keyword>
<evidence type="ECO:0000256" key="2">
    <source>
        <dbReference type="ARBA" id="ARBA00021549"/>
    </source>
</evidence>
<dbReference type="InterPro" id="IPR045584">
    <property type="entry name" value="Pilin-like"/>
</dbReference>
<dbReference type="InterPro" id="IPR022346">
    <property type="entry name" value="T2SS_GspH"/>
</dbReference>
<dbReference type="NCBIfam" id="TIGR02532">
    <property type="entry name" value="IV_pilin_GFxxxE"/>
    <property type="match status" value="1"/>
</dbReference>
<keyword evidence="4" id="KW-0488">Methylation</keyword>